<dbReference type="EMBL" id="KN832109">
    <property type="protein sequence ID" value="KIN94195.1"/>
    <property type="molecule type" value="Genomic_DNA"/>
</dbReference>
<proteinExistence type="predicted"/>
<accession>A0A0C3NEK9</accession>
<reference evidence="1 2" key="1">
    <citation type="submission" date="2014-04" db="EMBL/GenBank/DDBJ databases">
        <authorList>
            <consortium name="DOE Joint Genome Institute"/>
            <person name="Kuo A."/>
            <person name="Kohler A."/>
            <person name="Costa M.D."/>
            <person name="Nagy L.G."/>
            <person name="Floudas D."/>
            <person name="Copeland A."/>
            <person name="Barry K.W."/>
            <person name="Cichocki N."/>
            <person name="Veneault-Fourrey C."/>
            <person name="LaButti K."/>
            <person name="Lindquist E.A."/>
            <person name="Lipzen A."/>
            <person name="Lundell T."/>
            <person name="Morin E."/>
            <person name="Murat C."/>
            <person name="Sun H."/>
            <person name="Tunlid A."/>
            <person name="Henrissat B."/>
            <person name="Grigoriev I.V."/>
            <person name="Hibbett D.S."/>
            <person name="Martin F."/>
            <person name="Nordberg H.P."/>
            <person name="Cantor M.N."/>
            <person name="Hua S.X."/>
        </authorList>
    </citation>
    <scope>NUCLEOTIDE SEQUENCE [LARGE SCALE GENOMIC DNA]</scope>
    <source>
        <strain evidence="1 2">Marx 270</strain>
    </source>
</reference>
<name>A0A0C3NEK9_PISTI</name>
<keyword evidence="2" id="KW-1185">Reference proteome</keyword>
<organism evidence="1 2">
    <name type="scientific">Pisolithus tinctorius Marx 270</name>
    <dbReference type="NCBI Taxonomy" id="870435"/>
    <lineage>
        <taxon>Eukaryota</taxon>
        <taxon>Fungi</taxon>
        <taxon>Dikarya</taxon>
        <taxon>Basidiomycota</taxon>
        <taxon>Agaricomycotina</taxon>
        <taxon>Agaricomycetes</taxon>
        <taxon>Agaricomycetidae</taxon>
        <taxon>Boletales</taxon>
        <taxon>Sclerodermatineae</taxon>
        <taxon>Pisolithaceae</taxon>
        <taxon>Pisolithus</taxon>
    </lineage>
</organism>
<reference evidence="2" key="2">
    <citation type="submission" date="2015-01" db="EMBL/GenBank/DDBJ databases">
        <title>Evolutionary Origins and Diversification of the Mycorrhizal Mutualists.</title>
        <authorList>
            <consortium name="DOE Joint Genome Institute"/>
            <consortium name="Mycorrhizal Genomics Consortium"/>
            <person name="Kohler A."/>
            <person name="Kuo A."/>
            <person name="Nagy L.G."/>
            <person name="Floudas D."/>
            <person name="Copeland A."/>
            <person name="Barry K.W."/>
            <person name="Cichocki N."/>
            <person name="Veneault-Fourrey C."/>
            <person name="LaButti K."/>
            <person name="Lindquist E.A."/>
            <person name="Lipzen A."/>
            <person name="Lundell T."/>
            <person name="Morin E."/>
            <person name="Murat C."/>
            <person name="Riley R."/>
            <person name="Ohm R."/>
            <person name="Sun H."/>
            <person name="Tunlid A."/>
            <person name="Henrissat B."/>
            <person name="Grigoriev I.V."/>
            <person name="Hibbett D.S."/>
            <person name="Martin F."/>
        </authorList>
    </citation>
    <scope>NUCLEOTIDE SEQUENCE [LARGE SCALE GENOMIC DNA]</scope>
    <source>
        <strain evidence="2">Marx 270</strain>
    </source>
</reference>
<dbReference type="InParanoid" id="A0A0C3NEK9"/>
<sequence>MVRGTWPQERSETRMLPHWLVHSPSDTIVMHGILEEYNSGVTEYRAVNGDIGLTQEQRSQQENLKLQSFQRSCCSTVSLQHCPEKQTHRSSRYRHIMSHWLQTGWPETFRADHALTLECNEHPS</sequence>
<dbReference type="HOGENOM" id="CLU_2004841_0_0_1"/>
<gene>
    <name evidence="1" type="ORF">M404DRAFT_405484</name>
</gene>
<dbReference type="AlphaFoldDB" id="A0A0C3NEK9"/>
<evidence type="ECO:0000313" key="2">
    <source>
        <dbReference type="Proteomes" id="UP000054217"/>
    </source>
</evidence>
<dbReference type="Proteomes" id="UP000054217">
    <property type="component" value="Unassembled WGS sequence"/>
</dbReference>
<evidence type="ECO:0000313" key="1">
    <source>
        <dbReference type="EMBL" id="KIN94195.1"/>
    </source>
</evidence>
<protein>
    <submittedName>
        <fullName evidence="1">Uncharacterized protein</fullName>
    </submittedName>
</protein>